<gene>
    <name evidence="7" type="ORF">GCM10009102_16080</name>
</gene>
<name>A0ABP3SZP8_9SPHN</name>
<keyword evidence="8" id="KW-1185">Reference proteome</keyword>
<organism evidence="7 8">
    <name type="scientific">Sphingomonas insulae</name>
    <dbReference type="NCBI Taxonomy" id="424800"/>
    <lineage>
        <taxon>Bacteria</taxon>
        <taxon>Pseudomonadati</taxon>
        <taxon>Pseudomonadota</taxon>
        <taxon>Alphaproteobacteria</taxon>
        <taxon>Sphingomonadales</taxon>
        <taxon>Sphingomonadaceae</taxon>
        <taxon>Sphingomonas</taxon>
    </lineage>
</organism>
<feature type="transmembrane region" description="Helical" evidence="6">
    <location>
        <begin position="96"/>
        <end position="117"/>
    </location>
</feature>
<dbReference type="Proteomes" id="UP001500238">
    <property type="component" value="Unassembled WGS sequence"/>
</dbReference>
<feature type="transmembrane region" description="Helical" evidence="6">
    <location>
        <begin position="400"/>
        <end position="418"/>
    </location>
</feature>
<feature type="transmembrane region" description="Helical" evidence="6">
    <location>
        <begin position="225"/>
        <end position="244"/>
    </location>
</feature>
<dbReference type="Pfam" id="PF01943">
    <property type="entry name" value="Polysacc_synt"/>
    <property type="match status" value="1"/>
</dbReference>
<dbReference type="PANTHER" id="PTHR30250">
    <property type="entry name" value="PST FAMILY PREDICTED COLANIC ACID TRANSPORTER"/>
    <property type="match status" value="1"/>
</dbReference>
<evidence type="ECO:0000256" key="5">
    <source>
        <dbReference type="ARBA" id="ARBA00023136"/>
    </source>
</evidence>
<evidence type="ECO:0008006" key="9">
    <source>
        <dbReference type="Google" id="ProtNLM"/>
    </source>
</evidence>
<feature type="transmembrane region" description="Helical" evidence="6">
    <location>
        <begin position="48"/>
        <end position="67"/>
    </location>
</feature>
<evidence type="ECO:0000256" key="3">
    <source>
        <dbReference type="ARBA" id="ARBA00022692"/>
    </source>
</evidence>
<feature type="transmembrane region" description="Helical" evidence="6">
    <location>
        <begin position="160"/>
        <end position="178"/>
    </location>
</feature>
<comment type="caution">
    <text evidence="7">The sequence shown here is derived from an EMBL/GenBank/DDBJ whole genome shotgun (WGS) entry which is preliminary data.</text>
</comment>
<evidence type="ECO:0000256" key="6">
    <source>
        <dbReference type="SAM" id="Phobius"/>
    </source>
</evidence>
<keyword evidence="3 6" id="KW-0812">Transmembrane</keyword>
<feature type="transmembrane region" description="Helical" evidence="6">
    <location>
        <begin position="375"/>
        <end position="394"/>
    </location>
</feature>
<proteinExistence type="predicted"/>
<sequence length="442" mass="46085">MIADALGRLRSRHGGSMVTTATRLIDIPCRYGMHLMIALRLPLDQVGAFYIVFGTMSLASGLGRLGVDRALTREMARALAHGDVATARAALKRATLIVLALSLALSALTAAAAWPIAALVMHKPAMTPLFLLGALTIVPLNLSSVVAGALAGLHRVTESQIVYTWLWPGMFCIAAFFLPLDVHLALLAVGFGMTMAMLIGGMLLFRHLPAAPAQGGAAAPAHGPLLTTGLSLFSMELVQLLISAAPPFVIGALSSTDAVGLYAIAWRVVLVIYMFVSGVASMVSPRFARLYMLGDHAGLRREASRAIGFALALAILPILLVTLEPARILKLFGAHFAPAASTLRILLVGQLAATLTTTTPELLGMTGYARSLLRINALAFVTLIAGLVCFVPGLGADGAAIATAATMLVNAIGGTIVAQRQLGFVPLGALYASLTGRRTLTA</sequence>
<evidence type="ECO:0000256" key="2">
    <source>
        <dbReference type="ARBA" id="ARBA00022475"/>
    </source>
</evidence>
<dbReference type="EMBL" id="BAAAES010000008">
    <property type="protein sequence ID" value="GAA0666944.1"/>
    <property type="molecule type" value="Genomic_DNA"/>
</dbReference>
<reference evidence="8" key="1">
    <citation type="journal article" date="2019" name="Int. J. Syst. Evol. Microbiol.">
        <title>The Global Catalogue of Microorganisms (GCM) 10K type strain sequencing project: providing services to taxonomists for standard genome sequencing and annotation.</title>
        <authorList>
            <consortium name="The Broad Institute Genomics Platform"/>
            <consortium name="The Broad Institute Genome Sequencing Center for Infectious Disease"/>
            <person name="Wu L."/>
            <person name="Ma J."/>
        </authorList>
    </citation>
    <scope>NUCLEOTIDE SEQUENCE [LARGE SCALE GENOMIC DNA]</scope>
    <source>
        <strain evidence="8">JCM 14603</strain>
    </source>
</reference>
<keyword evidence="4 6" id="KW-1133">Transmembrane helix</keyword>
<dbReference type="RefSeq" id="WP_163959179.1">
    <property type="nucleotide sequence ID" value="NZ_BAAAES010000008.1"/>
</dbReference>
<protein>
    <recommendedName>
        <fullName evidence="9">Multidrug resistance protein NorM</fullName>
    </recommendedName>
</protein>
<evidence type="ECO:0000256" key="1">
    <source>
        <dbReference type="ARBA" id="ARBA00004651"/>
    </source>
</evidence>
<dbReference type="PANTHER" id="PTHR30250:SF26">
    <property type="entry name" value="PSMA PROTEIN"/>
    <property type="match status" value="1"/>
</dbReference>
<evidence type="ECO:0000313" key="8">
    <source>
        <dbReference type="Proteomes" id="UP001500238"/>
    </source>
</evidence>
<feature type="transmembrane region" description="Helical" evidence="6">
    <location>
        <begin position="343"/>
        <end position="363"/>
    </location>
</feature>
<accession>A0ABP3SZP8</accession>
<feature type="transmembrane region" description="Helical" evidence="6">
    <location>
        <begin position="184"/>
        <end position="205"/>
    </location>
</feature>
<keyword evidence="2" id="KW-1003">Cell membrane</keyword>
<comment type="subcellular location">
    <subcellularLocation>
        <location evidence="1">Cell membrane</location>
        <topology evidence="1">Multi-pass membrane protein</topology>
    </subcellularLocation>
</comment>
<feature type="transmembrane region" description="Helical" evidence="6">
    <location>
        <begin position="303"/>
        <end position="323"/>
    </location>
</feature>
<keyword evidence="5 6" id="KW-0472">Membrane</keyword>
<feature type="transmembrane region" description="Helical" evidence="6">
    <location>
        <begin position="129"/>
        <end position="153"/>
    </location>
</feature>
<evidence type="ECO:0000256" key="4">
    <source>
        <dbReference type="ARBA" id="ARBA00022989"/>
    </source>
</evidence>
<feature type="transmembrane region" description="Helical" evidence="6">
    <location>
        <begin position="264"/>
        <end position="283"/>
    </location>
</feature>
<dbReference type="InterPro" id="IPR002797">
    <property type="entry name" value="Polysacc_synth"/>
</dbReference>
<evidence type="ECO:0000313" key="7">
    <source>
        <dbReference type="EMBL" id="GAA0666944.1"/>
    </source>
</evidence>
<dbReference type="InterPro" id="IPR050833">
    <property type="entry name" value="Poly_Biosynth_Transport"/>
</dbReference>